<dbReference type="SUPFAM" id="SSF52172">
    <property type="entry name" value="CheY-like"/>
    <property type="match status" value="1"/>
</dbReference>
<dbReference type="PANTHER" id="PTHR43395">
    <property type="entry name" value="SENSOR HISTIDINE KINASE CHEA"/>
    <property type="match status" value="1"/>
</dbReference>
<dbReference type="PROSITE" id="PS50894">
    <property type="entry name" value="HPT"/>
    <property type="match status" value="1"/>
</dbReference>
<comment type="catalytic activity">
    <reaction evidence="1">
        <text>ATP + protein L-histidine = ADP + protein N-phospho-L-histidine.</text>
        <dbReference type="EC" id="2.7.13.3"/>
    </reaction>
</comment>
<feature type="domain" description="Response regulatory" evidence="13">
    <location>
        <begin position="799"/>
        <end position="916"/>
    </location>
</feature>
<dbReference type="InterPro" id="IPR008207">
    <property type="entry name" value="Sig_transdc_His_kin_Hpt_dom"/>
</dbReference>
<feature type="domain" description="Histidine kinase" evidence="12">
    <location>
        <begin position="255"/>
        <end position="494"/>
    </location>
</feature>
<keyword evidence="6 16" id="KW-0418">Kinase</keyword>
<keyword evidence="5" id="KW-0808">Transferase</keyword>
<accession>A0A4R3MKV7</accession>
<dbReference type="RefSeq" id="WP_132804780.1">
    <property type="nucleotide sequence ID" value="NZ_SMAK01000001.1"/>
</dbReference>
<evidence type="ECO:0000259" key="15">
    <source>
        <dbReference type="PROSITE" id="PS50894"/>
    </source>
</evidence>
<dbReference type="CDD" id="cd16916">
    <property type="entry name" value="HATPase_CheA-like"/>
    <property type="match status" value="1"/>
</dbReference>
<dbReference type="Gene3D" id="2.40.50.180">
    <property type="entry name" value="CheA-289, Domain 4"/>
    <property type="match status" value="1"/>
</dbReference>
<evidence type="ECO:0000256" key="9">
    <source>
        <dbReference type="PROSITE-ProRule" id="PRU00110"/>
    </source>
</evidence>
<feature type="region of interest" description="Disordered" evidence="11">
    <location>
        <begin position="219"/>
        <end position="242"/>
    </location>
</feature>
<dbReference type="OrthoDB" id="9803176at2"/>
<feature type="modified residue" description="Phosphohistidine" evidence="9">
    <location>
        <position position="44"/>
    </location>
</feature>
<evidence type="ECO:0000256" key="8">
    <source>
        <dbReference type="ARBA" id="ARBA00035100"/>
    </source>
</evidence>
<dbReference type="Pfam" id="PF01584">
    <property type="entry name" value="CheW"/>
    <property type="match status" value="2"/>
</dbReference>
<dbReference type="InterPro" id="IPR003594">
    <property type="entry name" value="HATPase_dom"/>
</dbReference>
<organism evidence="16 17">
    <name type="scientific">Tepidamorphus gemmatus</name>
    <dbReference type="NCBI Taxonomy" id="747076"/>
    <lineage>
        <taxon>Bacteria</taxon>
        <taxon>Pseudomonadati</taxon>
        <taxon>Pseudomonadota</taxon>
        <taxon>Alphaproteobacteria</taxon>
        <taxon>Hyphomicrobiales</taxon>
        <taxon>Tepidamorphaceae</taxon>
        <taxon>Tepidamorphus</taxon>
    </lineage>
</organism>
<sequence>MDDLVSEFLTETNESLEIIDVELVKFEQEPNNARILDNIFRLVHTIKGTCGFLGLPRLEALAHAAETVMGRFRDGVPVTPEAVTLILESIDRIKEIIAGLAESGQEPPGSDTDVISRLEAMAVGDTAETPAAPPAAAIEAAATPATTSGSLIYQVLERELRPGEVSLDELERAFRETPVEAPLPVVPEAVAEASAAAPDPQPTASPATADNVVSISEASDGAASAVAGRRPREDAESGRGDAAVKSQTIRVAVDTLEHLITTVSELVLTRNQLLEIVRRHEDSEFKVPLQRLSNVTAELQEGVMKTRMQPIGNAWQKLPRIVRDLAIELNKQIELEMVGAETELDRQVLELIKDPLTHMVRNSADHGLETPAVRKASGKPETGKIRLSAYHEGGHIIIEIADDGRGLDGAKIRQKVLERGLATEAELEKMSEAQLHRFIFNAGFSTAEKVTSVSGRGVGMDVVKTNIELIGGTVDVKSVQGEGSVFTIKIPLTLAIVSALIVESSGQRFAIPQLAVVELVHTGSGSVTKIERIKDTPVLRLRDELLPLVGLSDVLGLPGKGETGDAEGFIVVVQVGSQRFGIVVDAVFHTEEIVVKPMSSKLRGISAFSGNTILGDGSVIMIVDPNGIARQVRTDVASEAKDQEQGDQAASREEVISLLLFRAGSQTPKAVPLSLITRLEEIDVERIEHTNGRSLVQYRGRLMPLVYVNDAVERRTEGSQPMIVFTDGGRSMGLVIDEVVDIVDDRLDIEISSESNGVLGSAVIRGAATEILDVAHYLPLAFADWFHRKEMGFARHDMKIMLVDDSAFFRNMLTPVLKSAGYVTIVCESAVEAMRRLEAGEHVDVVVSDIEMPEMNGYEFAQRLTSSNRWKHVPVIALSSHATPEAIERGRQAGFHDYVAKFDRAGLLAALKELARPMGEAA</sequence>
<gene>
    <name evidence="16" type="ORF">EDC22_101253</name>
</gene>
<dbReference type="GO" id="GO:0000155">
    <property type="term" value="F:phosphorelay sensor kinase activity"/>
    <property type="evidence" value="ECO:0007669"/>
    <property type="project" value="InterPro"/>
</dbReference>
<dbReference type="PROSITE" id="PS50110">
    <property type="entry name" value="RESPONSE_REGULATORY"/>
    <property type="match status" value="1"/>
</dbReference>
<dbReference type="Gene3D" id="3.40.50.2300">
    <property type="match status" value="1"/>
</dbReference>
<proteinExistence type="predicted"/>
<evidence type="ECO:0000313" key="17">
    <source>
        <dbReference type="Proteomes" id="UP000295678"/>
    </source>
</evidence>
<dbReference type="Pfam" id="PF02518">
    <property type="entry name" value="HATPase_c"/>
    <property type="match status" value="1"/>
</dbReference>
<dbReference type="SUPFAM" id="SSF50341">
    <property type="entry name" value="CheW-like"/>
    <property type="match status" value="2"/>
</dbReference>
<dbReference type="EC" id="2.7.13.3" evidence="2"/>
<evidence type="ECO:0000256" key="5">
    <source>
        <dbReference type="ARBA" id="ARBA00022679"/>
    </source>
</evidence>
<dbReference type="InterPro" id="IPR037006">
    <property type="entry name" value="CheA-like_homodim_sf"/>
</dbReference>
<dbReference type="InterPro" id="IPR004358">
    <property type="entry name" value="Sig_transdc_His_kin-like_C"/>
</dbReference>
<dbReference type="InterPro" id="IPR004105">
    <property type="entry name" value="CheA-like_dim"/>
</dbReference>
<protein>
    <recommendedName>
        <fullName evidence="3">Chemotaxis protein CheA</fullName>
        <ecNumber evidence="2">2.7.13.3</ecNumber>
    </recommendedName>
</protein>
<dbReference type="SUPFAM" id="SSF55874">
    <property type="entry name" value="ATPase domain of HSP90 chaperone/DNA topoisomerase II/histidine kinase"/>
    <property type="match status" value="1"/>
</dbReference>
<dbReference type="SUPFAM" id="SSF47384">
    <property type="entry name" value="Homodimeric domain of signal transducing histidine kinase"/>
    <property type="match status" value="1"/>
</dbReference>
<dbReference type="CDD" id="cd00731">
    <property type="entry name" value="CheA_reg"/>
    <property type="match status" value="1"/>
</dbReference>
<feature type="domain" description="HPt" evidence="15">
    <location>
        <begin position="1"/>
        <end position="100"/>
    </location>
</feature>
<dbReference type="InterPro" id="IPR002545">
    <property type="entry name" value="CheW-lke_dom"/>
</dbReference>
<dbReference type="InterPro" id="IPR036641">
    <property type="entry name" value="HPT_dom_sf"/>
</dbReference>
<evidence type="ECO:0000256" key="3">
    <source>
        <dbReference type="ARBA" id="ARBA00021495"/>
    </source>
</evidence>
<dbReference type="Proteomes" id="UP000295678">
    <property type="component" value="Unassembled WGS sequence"/>
</dbReference>
<dbReference type="InterPro" id="IPR011006">
    <property type="entry name" value="CheY-like_superfamily"/>
</dbReference>
<dbReference type="SMART" id="SM00073">
    <property type="entry name" value="HPT"/>
    <property type="match status" value="1"/>
</dbReference>
<dbReference type="Pfam" id="PF00072">
    <property type="entry name" value="Response_reg"/>
    <property type="match status" value="1"/>
</dbReference>
<dbReference type="SMART" id="SM00448">
    <property type="entry name" value="REC"/>
    <property type="match status" value="1"/>
</dbReference>
<dbReference type="InterPro" id="IPR005467">
    <property type="entry name" value="His_kinase_dom"/>
</dbReference>
<dbReference type="Gene3D" id="1.10.287.560">
    <property type="entry name" value="Histidine kinase CheA-like, homodimeric domain"/>
    <property type="match status" value="1"/>
</dbReference>
<dbReference type="GO" id="GO:0006935">
    <property type="term" value="P:chemotaxis"/>
    <property type="evidence" value="ECO:0007669"/>
    <property type="project" value="InterPro"/>
</dbReference>
<keyword evidence="17" id="KW-1185">Reference proteome</keyword>
<dbReference type="InterPro" id="IPR001789">
    <property type="entry name" value="Sig_transdc_resp-reg_receiver"/>
</dbReference>
<evidence type="ECO:0000259" key="12">
    <source>
        <dbReference type="PROSITE" id="PS50109"/>
    </source>
</evidence>
<dbReference type="GO" id="GO:0005737">
    <property type="term" value="C:cytoplasm"/>
    <property type="evidence" value="ECO:0007669"/>
    <property type="project" value="InterPro"/>
</dbReference>
<name>A0A4R3MKV7_9HYPH</name>
<evidence type="ECO:0000256" key="2">
    <source>
        <dbReference type="ARBA" id="ARBA00012438"/>
    </source>
</evidence>
<dbReference type="FunFam" id="3.30.565.10:FF:000016">
    <property type="entry name" value="Chemotaxis protein CheA, putative"/>
    <property type="match status" value="1"/>
</dbReference>
<evidence type="ECO:0000313" key="16">
    <source>
        <dbReference type="EMBL" id="TCT13388.1"/>
    </source>
</evidence>
<comment type="caution">
    <text evidence="16">The sequence shown here is derived from an EMBL/GenBank/DDBJ whole genome shotgun (WGS) entry which is preliminary data.</text>
</comment>
<dbReference type="SMART" id="SM00260">
    <property type="entry name" value="CheW"/>
    <property type="match status" value="2"/>
</dbReference>
<dbReference type="EMBL" id="SMAK01000001">
    <property type="protein sequence ID" value="TCT13388.1"/>
    <property type="molecule type" value="Genomic_DNA"/>
</dbReference>
<dbReference type="InterPro" id="IPR051315">
    <property type="entry name" value="Bact_Chemotaxis_CheA"/>
</dbReference>
<feature type="modified residue" description="4-aspartylphosphate" evidence="10">
    <location>
        <position position="849"/>
    </location>
</feature>
<evidence type="ECO:0000259" key="13">
    <source>
        <dbReference type="PROSITE" id="PS50110"/>
    </source>
</evidence>
<dbReference type="Gene3D" id="2.30.30.40">
    <property type="entry name" value="SH3 Domains"/>
    <property type="match status" value="1"/>
</dbReference>
<dbReference type="PROSITE" id="PS50109">
    <property type="entry name" value="HIS_KIN"/>
    <property type="match status" value="1"/>
</dbReference>
<dbReference type="PRINTS" id="PR00344">
    <property type="entry name" value="BCTRLSENSOR"/>
</dbReference>
<dbReference type="SMART" id="SM00387">
    <property type="entry name" value="HATPase_c"/>
    <property type="match status" value="1"/>
</dbReference>
<evidence type="ECO:0000256" key="4">
    <source>
        <dbReference type="ARBA" id="ARBA00022553"/>
    </source>
</evidence>
<reference evidence="16 17" key="1">
    <citation type="submission" date="2019-03" db="EMBL/GenBank/DDBJ databases">
        <title>Genomic Encyclopedia of Type Strains, Phase IV (KMG-IV): sequencing the most valuable type-strain genomes for metagenomic binning, comparative biology and taxonomic classification.</title>
        <authorList>
            <person name="Goeker M."/>
        </authorList>
    </citation>
    <scope>NUCLEOTIDE SEQUENCE [LARGE SCALE GENOMIC DNA]</scope>
    <source>
        <strain evidence="16 17">DSM 19345</strain>
    </source>
</reference>
<dbReference type="Gene3D" id="3.30.565.10">
    <property type="entry name" value="Histidine kinase-like ATPase, C-terminal domain"/>
    <property type="match status" value="1"/>
</dbReference>
<evidence type="ECO:0000256" key="1">
    <source>
        <dbReference type="ARBA" id="ARBA00000085"/>
    </source>
</evidence>
<evidence type="ECO:0000256" key="11">
    <source>
        <dbReference type="SAM" id="MobiDB-lite"/>
    </source>
</evidence>
<dbReference type="InterPro" id="IPR036890">
    <property type="entry name" value="HATPase_C_sf"/>
</dbReference>
<dbReference type="AlphaFoldDB" id="A0A4R3MKV7"/>
<evidence type="ECO:0000256" key="7">
    <source>
        <dbReference type="ARBA" id="ARBA00023012"/>
    </source>
</evidence>
<dbReference type="Pfam" id="PF02895">
    <property type="entry name" value="H-kinase_dim"/>
    <property type="match status" value="1"/>
</dbReference>
<dbReference type="Pfam" id="PF01627">
    <property type="entry name" value="Hpt"/>
    <property type="match status" value="1"/>
</dbReference>
<dbReference type="PANTHER" id="PTHR43395:SF1">
    <property type="entry name" value="CHEMOTAXIS PROTEIN CHEA"/>
    <property type="match status" value="1"/>
</dbReference>
<keyword evidence="7" id="KW-0902">Two-component regulatory system</keyword>
<dbReference type="Gene3D" id="1.20.120.160">
    <property type="entry name" value="HPT domain"/>
    <property type="match status" value="1"/>
</dbReference>
<dbReference type="SUPFAM" id="SSF47226">
    <property type="entry name" value="Histidine-containing phosphotransfer domain, HPT domain"/>
    <property type="match status" value="1"/>
</dbReference>
<dbReference type="SMART" id="SM01231">
    <property type="entry name" value="H-kinase_dim"/>
    <property type="match status" value="1"/>
</dbReference>
<dbReference type="InterPro" id="IPR036097">
    <property type="entry name" value="HisK_dim/P_sf"/>
</dbReference>
<keyword evidence="4 10" id="KW-0597">Phosphoprotein</keyword>
<dbReference type="CDD" id="cd00088">
    <property type="entry name" value="HPT"/>
    <property type="match status" value="1"/>
</dbReference>
<comment type="function">
    <text evidence="8">Involved in the transmission of sensory signals from the chemoreceptors to the flagellar motors. CheA is autophosphorylated; it can transfer its phosphate group to either CheB or CheY.</text>
</comment>
<feature type="domain" description="CheW-like" evidence="14">
    <location>
        <begin position="655"/>
        <end position="783"/>
    </location>
</feature>
<evidence type="ECO:0000256" key="10">
    <source>
        <dbReference type="PROSITE-ProRule" id="PRU00169"/>
    </source>
</evidence>
<feature type="domain" description="CheW-like" evidence="14">
    <location>
        <begin position="496"/>
        <end position="634"/>
    </location>
</feature>
<evidence type="ECO:0000259" key="14">
    <source>
        <dbReference type="PROSITE" id="PS50851"/>
    </source>
</evidence>
<dbReference type="InterPro" id="IPR036061">
    <property type="entry name" value="CheW-like_dom_sf"/>
</dbReference>
<dbReference type="PROSITE" id="PS50851">
    <property type="entry name" value="CHEW"/>
    <property type="match status" value="2"/>
</dbReference>
<feature type="compositionally biased region" description="Basic and acidic residues" evidence="11">
    <location>
        <begin position="230"/>
        <end position="239"/>
    </location>
</feature>
<evidence type="ECO:0000256" key="6">
    <source>
        <dbReference type="ARBA" id="ARBA00022777"/>
    </source>
</evidence>